<feature type="compositionally biased region" description="Low complexity" evidence="1">
    <location>
        <begin position="124"/>
        <end position="134"/>
    </location>
</feature>
<dbReference type="InterPro" id="IPR012340">
    <property type="entry name" value="NA-bd_OB-fold"/>
</dbReference>
<dbReference type="PROSITE" id="PS50935">
    <property type="entry name" value="SSB"/>
    <property type="match status" value="1"/>
</dbReference>
<gene>
    <name evidence="2" type="ORF">XAC3562_1200074</name>
</gene>
<organism evidence="2 3">
    <name type="scientific">Xanthomonas citri pv. citri</name>
    <dbReference type="NCBI Taxonomy" id="611301"/>
    <lineage>
        <taxon>Bacteria</taxon>
        <taxon>Pseudomonadati</taxon>
        <taxon>Pseudomonadota</taxon>
        <taxon>Gammaproteobacteria</taxon>
        <taxon>Lysobacterales</taxon>
        <taxon>Lysobacteraceae</taxon>
        <taxon>Xanthomonas</taxon>
    </lineage>
</organism>
<proteinExistence type="predicted"/>
<dbReference type="Pfam" id="PF00436">
    <property type="entry name" value="SSB"/>
    <property type="match status" value="1"/>
</dbReference>
<feature type="compositionally biased region" description="Basic and acidic residues" evidence="1">
    <location>
        <begin position="140"/>
        <end position="150"/>
    </location>
</feature>
<dbReference type="InterPro" id="IPR011344">
    <property type="entry name" value="ssDNA-bd"/>
</dbReference>
<dbReference type="Proteomes" id="UP000052230">
    <property type="component" value="Unassembled WGS sequence"/>
</dbReference>
<dbReference type="EMBL" id="CCXZ01000025">
    <property type="protein sequence ID" value="CEG14751.1"/>
    <property type="molecule type" value="Genomic_DNA"/>
</dbReference>
<dbReference type="InterPro" id="IPR000424">
    <property type="entry name" value="Primosome_PriB/ssb"/>
</dbReference>
<dbReference type="RefSeq" id="WP_058958827.1">
    <property type="nucleotide sequence ID" value="NZ_CP020883.1"/>
</dbReference>
<keyword evidence="3" id="KW-1185">Reference proteome</keyword>
<dbReference type="NCBIfam" id="TIGR00621">
    <property type="entry name" value="ssb"/>
    <property type="match status" value="1"/>
</dbReference>
<dbReference type="GO" id="GO:0003697">
    <property type="term" value="F:single-stranded DNA binding"/>
    <property type="evidence" value="ECO:0007669"/>
    <property type="project" value="InterPro"/>
</dbReference>
<dbReference type="CDD" id="cd04496">
    <property type="entry name" value="SSB_OBF"/>
    <property type="match status" value="1"/>
</dbReference>
<protein>
    <submittedName>
        <fullName evidence="2">Putative Single-stranded DNA-binding protein</fullName>
    </submittedName>
</protein>
<dbReference type="SUPFAM" id="SSF50249">
    <property type="entry name" value="Nucleic acid-binding proteins"/>
    <property type="match status" value="1"/>
</dbReference>
<dbReference type="Gene3D" id="2.40.50.140">
    <property type="entry name" value="Nucleic acid-binding proteins"/>
    <property type="match status" value="1"/>
</dbReference>
<reference evidence="2 3" key="1">
    <citation type="submission" date="2014-09" db="EMBL/GenBank/DDBJ databases">
        <authorList>
            <person name="Regsiter A."/>
        </authorList>
    </citation>
    <scope>NUCLEOTIDE SEQUENCE [LARGE SCALE GENOMIC DNA]</scope>
</reference>
<sequence length="150" mass="16354">MSRIDNKFFFLGNLGTDVETRTLSSGDPVATLNIGVDDSYKPKDGERVKRTAWFEGTIYSKGLVEVCQRLLQKGSLVAVEGVVRKRVWDSKDRKDADGKPLKDSRIEFVVTSVKFLGGLKSADGDAPAEASAPEGEGGPDYDRMLDEVPA</sequence>
<evidence type="ECO:0000313" key="2">
    <source>
        <dbReference type="EMBL" id="CEG14751.1"/>
    </source>
</evidence>
<evidence type="ECO:0000313" key="3">
    <source>
        <dbReference type="Proteomes" id="UP000052230"/>
    </source>
</evidence>
<accession>A0A0U5FCT7</accession>
<evidence type="ECO:0000256" key="1">
    <source>
        <dbReference type="SAM" id="MobiDB-lite"/>
    </source>
</evidence>
<name>A0A0U5FCT7_XANCI</name>
<feature type="region of interest" description="Disordered" evidence="1">
    <location>
        <begin position="119"/>
        <end position="150"/>
    </location>
</feature>
<dbReference type="GO" id="GO:0006260">
    <property type="term" value="P:DNA replication"/>
    <property type="evidence" value="ECO:0007669"/>
    <property type="project" value="InterPro"/>
</dbReference>
<dbReference type="AlphaFoldDB" id="A0A0U5FCT7"/>
<comment type="caution">
    <text evidence="2">The sequence shown here is derived from an EMBL/GenBank/DDBJ whole genome shotgun (WGS) entry which is preliminary data.</text>
</comment>
<keyword evidence="2" id="KW-0238">DNA-binding</keyword>